<evidence type="ECO:0000313" key="5">
    <source>
        <dbReference type="EMBL" id="CAL4058619.1"/>
    </source>
</evidence>
<feature type="region of interest" description="Disordered" evidence="1">
    <location>
        <begin position="1030"/>
        <end position="1089"/>
    </location>
</feature>
<dbReference type="SMART" id="SM00060">
    <property type="entry name" value="FN3"/>
    <property type="match status" value="4"/>
</dbReference>
<organism evidence="5 6">
    <name type="scientific">Meganyctiphanes norvegica</name>
    <name type="common">Northern krill</name>
    <name type="synonym">Thysanopoda norvegica</name>
    <dbReference type="NCBI Taxonomy" id="48144"/>
    <lineage>
        <taxon>Eukaryota</taxon>
        <taxon>Metazoa</taxon>
        <taxon>Ecdysozoa</taxon>
        <taxon>Arthropoda</taxon>
        <taxon>Crustacea</taxon>
        <taxon>Multicrustacea</taxon>
        <taxon>Malacostraca</taxon>
        <taxon>Eumalacostraca</taxon>
        <taxon>Eucarida</taxon>
        <taxon>Euphausiacea</taxon>
        <taxon>Euphausiidae</taxon>
        <taxon>Meganyctiphanes</taxon>
    </lineage>
</organism>
<dbReference type="InterPro" id="IPR050713">
    <property type="entry name" value="RTP_Phos/Ushers"/>
</dbReference>
<keyword evidence="2" id="KW-1133">Transmembrane helix</keyword>
<dbReference type="PROSITE" id="PS50853">
    <property type="entry name" value="FN3"/>
    <property type="match status" value="2"/>
</dbReference>
<name>A0AAV2PI21_MEGNR</name>
<feature type="region of interest" description="Disordered" evidence="1">
    <location>
        <begin position="1278"/>
        <end position="1297"/>
    </location>
</feature>
<evidence type="ECO:0000256" key="2">
    <source>
        <dbReference type="SAM" id="Phobius"/>
    </source>
</evidence>
<keyword evidence="2" id="KW-0812">Transmembrane</keyword>
<feature type="chain" id="PRO_5043315308" description="Fibronectin type-III domain-containing protein" evidence="3">
    <location>
        <begin position="37"/>
        <end position="1481"/>
    </location>
</feature>
<proteinExistence type="predicted"/>
<evidence type="ECO:0000256" key="1">
    <source>
        <dbReference type="SAM" id="MobiDB-lite"/>
    </source>
</evidence>
<keyword evidence="6" id="KW-1185">Reference proteome</keyword>
<sequence>MASPSSTSHPSGFLAPRSSLLPLLFLLLLAPHISHPQDIEDFSCWESLFGGQRPVEQTAANQSQAKRGTTTNNHSSKECGNQPCVSTIIYPFNLNNMMKGDIKNKIGSKHEVYCRFNSSVLNAEDIYFQIKNRSNSLVEKLPHKVVNDSTISALIPADHMFEGRLECKKEGQPASLCTREMKIGYEPQDVENFTCISDNWESMNCTWDVPKNPLKVDYTLTYVVPKFMNRTMCPQDIVTVRRTKSKKRNWCFWSITTQPQFLIERQHMIFTIHGENIIGSRNYSRDIDIYQVVRPKPPDKIKTNVTGPYSVTIEWMLPYPMNIFPGDVRYEISAQRSYSEDDNVHNNDWTLLANHSIDIDTHSTESSPHSVPLQLRYANMDYEIRVRLHTGTGPIREHMWSTPMIKTIHTLSTKPTAVPETIRGMFEVHNSLDKRDIYIFWQKIDPLQKNGNDFQYIVEAYDESDMNITEKYQDSSFVVFENLNFDSYRFVITPSNEKGKGENYSEVYVPRKTDIQDNTKTFNVIAREPKPEGTVHTVSWSLKDEEPVQSVTIFWCKKSGYEYRCKNRMKWQTINWSEMLTKVKNLTLENGTQYAFGIAVTKNNVSSGIEWIRCVASSGNEPPKVDVLTDIDKSANSVTLKWEMGCGDKAAIPIGVNISYCEIAKTEVEHNLVDSQEAACKDGNKTFIAIETNGLEANIENLHPFTKYRFSIAVLTKVGQGKWSDAYIVETNIAPPSGPPLDFHIYEKGSNWVMFKWKPPKEIFQNGEIKRYELKTDPCDVQTQKAYHTDRSFPFIQFNITGLQSYKNYTFELAACTIAGCGAAGASKALVSGFTRTGVPGLVSDMTLDTFSGKISFEVDAEKAWKKMYQLRYSINDTDVKTLNPSENEVLQIPDWQKTCIEDTKVKVEVRVINIAEDFLQNITGAWKEYETTCQPTGEFLQWWEVVLIILGVLCGMLALGWIGYKLYRQAKSWCEAYRRDLKIPLNCAPEKPVFNHSYDYNRYHKVPPNDSQQIPNKIDAVTEELNHQTEIADNRSGRNPSGESVNSEAETTGSSGCSTGAESDSFSDSHRVTPESEAANGQEDEWNSGLRHRTSQAPAYVQIMPDKLVGVPSYVSVGSVPNLREELVDGTLSLPQSTPNLSQDQFLLTQLAMTAPRRTSTGYISMPDADADSPNINLNLLGNILVRPSDTGLTYSRHNYNKAGGTPDFLAYSKSGSLPRLNTGYVAVAQVPFQIQNQVQAPAAMAQMPSRGDSRDSAQSRAYVQLGEDIEALKRPPSLPIIPNAMNKSFPTPDDERPTGAYCKVGSRMSPGPVSTGSGGYVSTAQAMAHMSPRRPTVSPPISKSHYVTTGQASNITSPSRESMAALNPYHSVSDGERWALRCPAPSEDEDNRKSQSAPTERPGITPPTLPSRPNTSEATVGRVAANQWPPSLSKQSSGYVSQETIQPSESVTLCPKTLVAQNHEPQSVLYSGKHNVSMV</sequence>
<feature type="compositionally biased region" description="Polar residues" evidence="1">
    <location>
        <begin position="1038"/>
        <end position="1067"/>
    </location>
</feature>
<feature type="compositionally biased region" description="Polar residues" evidence="1">
    <location>
        <begin position="58"/>
        <end position="74"/>
    </location>
</feature>
<evidence type="ECO:0000256" key="3">
    <source>
        <dbReference type="SAM" id="SignalP"/>
    </source>
</evidence>
<dbReference type="CDD" id="cd00063">
    <property type="entry name" value="FN3"/>
    <property type="match status" value="2"/>
</dbReference>
<dbReference type="InterPro" id="IPR036116">
    <property type="entry name" value="FN3_sf"/>
</dbReference>
<feature type="compositionally biased region" description="Polar residues" evidence="1">
    <location>
        <begin position="1341"/>
        <end position="1362"/>
    </location>
</feature>
<reference evidence="5 6" key="1">
    <citation type="submission" date="2024-05" db="EMBL/GenBank/DDBJ databases">
        <authorList>
            <person name="Wallberg A."/>
        </authorList>
    </citation>
    <scope>NUCLEOTIDE SEQUENCE [LARGE SCALE GENOMIC DNA]</scope>
</reference>
<feature type="transmembrane region" description="Helical" evidence="2">
    <location>
        <begin position="943"/>
        <end position="963"/>
    </location>
</feature>
<dbReference type="EMBL" id="CAXKWB010000011">
    <property type="protein sequence ID" value="CAL4058619.1"/>
    <property type="molecule type" value="Genomic_DNA"/>
</dbReference>
<evidence type="ECO:0000259" key="4">
    <source>
        <dbReference type="PROSITE" id="PS50853"/>
    </source>
</evidence>
<keyword evidence="3" id="KW-0732">Signal</keyword>
<gene>
    <name evidence="5" type="ORF">MNOR_LOCUS63</name>
</gene>
<dbReference type="Proteomes" id="UP001497623">
    <property type="component" value="Unassembled WGS sequence"/>
</dbReference>
<dbReference type="InterPro" id="IPR013783">
    <property type="entry name" value="Ig-like_fold"/>
</dbReference>
<dbReference type="InterPro" id="IPR003961">
    <property type="entry name" value="FN3_dom"/>
</dbReference>
<dbReference type="SUPFAM" id="SSF49265">
    <property type="entry name" value="Fibronectin type III"/>
    <property type="match status" value="3"/>
</dbReference>
<feature type="domain" description="Fibronectin type-III" evidence="4">
    <location>
        <begin position="739"/>
        <end position="838"/>
    </location>
</feature>
<feature type="domain" description="Fibronectin type-III" evidence="4">
    <location>
        <begin position="622"/>
        <end position="734"/>
    </location>
</feature>
<protein>
    <recommendedName>
        <fullName evidence="4">Fibronectin type-III domain-containing protein</fullName>
    </recommendedName>
</protein>
<dbReference type="Pfam" id="PF00041">
    <property type="entry name" value="fn3"/>
    <property type="match status" value="1"/>
</dbReference>
<feature type="signal peptide" evidence="3">
    <location>
        <begin position="1"/>
        <end position="36"/>
    </location>
</feature>
<dbReference type="GO" id="GO:0016020">
    <property type="term" value="C:membrane"/>
    <property type="evidence" value="ECO:0007669"/>
    <property type="project" value="UniProtKB-SubCell"/>
</dbReference>
<accession>A0AAV2PI21</accession>
<comment type="caution">
    <text evidence="5">The sequence shown here is derived from an EMBL/GenBank/DDBJ whole genome shotgun (WGS) entry which is preliminary data.</text>
</comment>
<evidence type="ECO:0000313" key="6">
    <source>
        <dbReference type="Proteomes" id="UP001497623"/>
    </source>
</evidence>
<feature type="region of interest" description="Disordered" evidence="1">
    <location>
        <begin position="56"/>
        <end position="79"/>
    </location>
</feature>
<keyword evidence="2" id="KW-0472">Membrane</keyword>
<dbReference type="PANTHER" id="PTHR46957">
    <property type="entry name" value="CYTOKINE RECEPTOR"/>
    <property type="match status" value="1"/>
</dbReference>
<dbReference type="PANTHER" id="PTHR46957:SF3">
    <property type="entry name" value="CYTOKINE RECEPTOR"/>
    <property type="match status" value="1"/>
</dbReference>
<feature type="region of interest" description="Disordered" evidence="1">
    <location>
        <begin position="1384"/>
        <end position="1420"/>
    </location>
</feature>
<feature type="region of interest" description="Disordered" evidence="1">
    <location>
        <begin position="1333"/>
        <end position="1363"/>
    </location>
</feature>
<dbReference type="Gene3D" id="2.60.40.10">
    <property type="entry name" value="Immunoglobulins"/>
    <property type="match status" value="5"/>
</dbReference>